<feature type="region of interest" description="Disordered" evidence="9">
    <location>
        <begin position="257"/>
        <end position="299"/>
    </location>
</feature>
<feature type="compositionally biased region" description="Basic and acidic residues" evidence="9">
    <location>
        <begin position="260"/>
        <end position="270"/>
    </location>
</feature>
<feature type="region of interest" description="Disordered" evidence="9">
    <location>
        <begin position="209"/>
        <end position="241"/>
    </location>
</feature>
<dbReference type="InParanoid" id="A0A2R2MRC5"/>
<dbReference type="RefSeq" id="XP_023932804.1">
    <property type="nucleotide sequence ID" value="XM_024077036.1"/>
</dbReference>
<reference evidence="13" key="1">
    <citation type="journal article" date="2015" name="Nat. Commun.">
        <title>The Lingula genome provides insights into brachiopod evolution and the origin of phosphate biomineralization.</title>
        <authorList>
            <person name="Luo Y.J."/>
            <person name="Takeuchi T."/>
            <person name="Koyanagi R."/>
            <person name="Yamada L."/>
            <person name="Kanda M."/>
            <person name="Khalturina M."/>
            <person name="Fujie M."/>
            <person name="Yamasaki S.I."/>
            <person name="Endo K."/>
            <person name="Satoh N."/>
        </authorList>
    </citation>
    <scope>NUCLEOTIDE SEQUENCE</scope>
</reference>
<feature type="region of interest" description="Disordered" evidence="9">
    <location>
        <begin position="141"/>
        <end position="182"/>
    </location>
</feature>
<feature type="domain" description="RDRP core" evidence="10">
    <location>
        <begin position="862"/>
        <end position="1421"/>
    </location>
</feature>
<dbReference type="STRING" id="7574.A0A2R2MRC5"/>
<comment type="catalytic activity">
    <reaction evidence="8">
        <text>RNA(n) + a ribonucleoside 5'-triphosphate = RNA(n+1) + diphosphate</text>
        <dbReference type="Rhea" id="RHEA:21248"/>
        <dbReference type="Rhea" id="RHEA-COMP:14527"/>
        <dbReference type="Rhea" id="RHEA-COMP:17342"/>
        <dbReference type="ChEBI" id="CHEBI:33019"/>
        <dbReference type="ChEBI" id="CHEBI:61557"/>
        <dbReference type="ChEBI" id="CHEBI:140395"/>
        <dbReference type="EC" id="2.7.7.48"/>
    </reaction>
</comment>
<evidence type="ECO:0000256" key="8">
    <source>
        <dbReference type="ARBA" id="ARBA00048744"/>
    </source>
</evidence>
<dbReference type="GO" id="GO:0003723">
    <property type="term" value="F:RNA binding"/>
    <property type="evidence" value="ECO:0007669"/>
    <property type="project" value="UniProtKB-KW"/>
</dbReference>
<feature type="compositionally biased region" description="Basic and acidic residues" evidence="9">
    <location>
        <begin position="478"/>
        <end position="487"/>
    </location>
</feature>
<protein>
    <recommendedName>
        <fullName evidence="2">RNA-directed RNA polymerase</fullName>
        <ecNumber evidence="2">2.7.7.48</ecNumber>
    </recommendedName>
</protein>
<evidence type="ECO:0000313" key="13">
    <source>
        <dbReference type="RefSeq" id="XP_023932804.1"/>
    </source>
</evidence>
<gene>
    <name evidence="13" type="primary">LOC106181258</name>
</gene>
<keyword evidence="4" id="KW-0808">Transferase</keyword>
<keyword evidence="6" id="KW-0694">RNA-binding</keyword>
<keyword evidence="12" id="KW-1185">Reference proteome</keyword>
<evidence type="ECO:0000256" key="1">
    <source>
        <dbReference type="ARBA" id="ARBA00005762"/>
    </source>
</evidence>
<evidence type="ECO:0000256" key="7">
    <source>
        <dbReference type="ARBA" id="ARBA00023158"/>
    </source>
</evidence>
<keyword evidence="3" id="KW-0696">RNA-directed RNA polymerase</keyword>
<evidence type="ECO:0000256" key="4">
    <source>
        <dbReference type="ARBA" id="ARBA00022679"/>
    </source>
</evidence>
<dbReference type="InterPro" id="IPR057596">
    <property type="entry name" value="RDRP_core"/>
</dbReference>
<dbReference type="EC" id="2.7.7.48" evidence="2"/>
<proteinExistence type="inferred from homology"/>
<sequence length="2363" mass="266704">MAQAPSSDQGQCEPSGCCFLDSWCSANGIKEKTKVALKDQDFDTPESLVLMEEADIELLAVTLGQRRVLSKALAELKMRHETVGLDAAQMVINYEGRPLTSNNHENTPEEISLMSNFSEEALEKSEQSLTEKQMVTPFFTENNESSTDKVPLDSQDMRASTPSTVTLAPDADNTGNLRVSPHSEEFEVIYSRESEEKAEGNKEICFLSDQFSDKNDKKNDIVPQPGAPNSFEAPKSPEASYPLQTSDLHEVCSLLQQKRRSCDPEEDAKPEAGAAGEAETDPKQDGFSNTPGGIIPDIESQQTTNEASIAFLENSEEDCVTEVPDLVRSSSTEIAGPDEVGNLSGNVTQQTLVTEDNLGRSEPVNETLISTNVENSVLVGKQITQDFACNADIRISPEPNTIPSPPTLASAAVQSSDFGGDINIENTPDVNAADKPRTESSSSATNVLFTPQDIFLNLEPFLRVQRFRPSRPNRPTVHRQEVRREGQQRTNTDQPLRDLSTGECLITIHNFSDNETRDVIGKALPGYAVNEVAQKADLGLLKTRKARSVQMKLNSQHQHEKYLEVQWCQGLKEFMVPLWLERKKKKSKKGWIEPKHVINGTTVRFGAFKSHNCFVDHCAESQIRVTFDHKEKNLQITKKLKSCSDDEFGFSESYQEICCSFRYSSLENYAIVDATPTEEGSDIYLFMKSKPTIQFEVEVMNYTQSVRLVDFASCKAQDLGASSALCVRYNMNDGNTDGILRRLENCGFTIYFTPVKRGKTRTLPLPLLNFPSFEVAYAYNCLLSRGYTVADRIDDIFLGRLSSVLDQPNLAMVLYHLTDIVDEERFETLDALLVRELQPGVAGDSQSNLPDQYVLIPRALALPTHLYFLQPEPVSLNRVVRKYGHERFLRLIIRDEDFEKLIQMEKGGLDVVLDAVMKNYLVEGLEVAGRHYKFLACSNSQLREHGIWMFAPDDVNTVESIREWMGDFKRERCVASYISRMGQCFSSSKDSKVKLTVEEGTVSDLPDIIHESRRTGTKYCFTDGIGKISEKLAKKVAEKLKFDPVPSAFQIRYAGCKGVLTVDPFLSEMEHMQIRPSMNKFDSLHSNLEIISTSRPVGLHLNRQVITLMSGLGVPDEVFLSLQEKMLYELADIMLKEADALNALISTSSGIRFNQLHGSGIMLTSEPFMRSMLSAVYTSQLGELVRRARIKVPSDKGRTMIGVVDEYEILKAGEVFVQYSQDVTEPGEEKCVLRGDVVITKNPCFHPGDMRKFRAVDDPQLHHLLDCVVFSSKGRRPAPNMMSGSDLDGDLYFVCWYMDLIPKGENVEPMEFPSVEKHKLDHDVTDSDMIVFISDYIKNDQLGIIANAHLAQADQEPKGIFSDVCKKLASLHSDAVDFPKTGKSVDMTRELRPKKYPDFMMNERKLTYWSEKVLGKLYRECRGVEQLDSKSETSKSAQINCDNDILVDGYDEYLEHAKEERDTYNDRVRSLMAIFGIKKEAQVVSGCITQLKKTSGFLKSERFEVANIIRDRMRLIRHETRNDFFAEFGGEKEALGKGEMRDLLCKKAAACYFATYELQDASDSETLLSFPWMFDDLLSQIKKKAVQGSASTQISIRSLPDKAQSPLMKVAQSIEDYFAKLSPVLHLQITQDRRIEKMILKSIYTADYRSRHGGPITIGSKATCLFTDTSSMDFFIPNFQGPLPQLVRNLCGQITRSRPDTSMPSLVSLRVPSGEKEVKVNFTSNPNALLRVAYFHCMLQENIWLLPILRVLLGWLITNNVVDTSGKILQAKEAMLLLFLYFVQDEEKVVVRPTEEDIRALQKMFRSERAVDPKDLLDYVANNYTAEEKIAELLLKFFKHFGSDSGVKLLNEVTDPSMICSRRPRKLLGNFNGHVKERIRDKMLQAYHIVARNASIGGLVDMSHVDEEKRLDYCLTAESSRLLLTGEDYFSIQISDSTGARALVHKKSKKKGSQITVEAYGNSESCFALQNALIDLERQASHRIEFTSSMKNWSVQDSHQLLLEGDNDVKNIIAFENFKGFTEFEEIPKEIKVPKLVEYVADGNTLDNQLKLWDNVVDTQVDLIKRIHNPFCHGIVHFSVDVGHIYVTDVPTKVKRIYDLQWYLKNLSGETGKKHSCFTPLVQTELALAVERKLRDTGFTAADPMAESYEVTFATKDANHKIFLDTNLAVINVELPDILWLVTDLKRLNTDDDPTLNKPDLRFQIASKRTLNAEECQYISDLKDIIRRDFKPLIRRQNDTEDTDNISTLDVSDSIRDRLVDVVESQEKTYRYTPTQSHNAGNQPLIRDMNVALLSSISVEIRKQRVFAKPENGRSSLEIWIPKAYRITVNCSADALIDGEEGLTKEDVRKDIWRFCLSLADPN</sequence>
<dbReference type="KEGG" id="lak:106181258"/>
<feature type="compositionally biased region" description="Basic and acidic residues" evidence="9">
    <location>
        <begin position="211"/>
        <end position="220"/>
    </location>
</feature>
<organism evidence="12 13">
    <name type="scientific">Lingula anatina</name>
    <name type="common">Brachiopod</name>
    <name type="synonym">Lingula unguis</name>
    <dbReference type="NCBI Taxonomy" id="7574"/>
    <lineage>
        <taxon>Eukaryota</taxon>
        <taxon>Metazoa</taxon>
        <taxon>Spiralia</taxon>
        <taxon>Lophotrochozoa</taxon>
        <taxon>Brachiopoda</taxon>
        <taxon>Linguliformea</taxon>
        <taxon>Lingulata</taxon>
        <taxon>Lingulida</taxon>
        <taxon>Linguloidea</taxon>
        <taxon>Lingulidae</taxon>
        <taxon>Lingula</taxon>
    </lineage>
</organism>
<name>A0A2R2MRC5_LINAN</name>
<feature type="region of interest" description="Disordered" evidence="9">
    <location>
        <begin position="468"/>
        <end position="497"/>
    </location>
</feature>
<dbReference type="InterPro" id="IPR058752">
    <property type="entry name" value="RDRP_C_head"/>
</dbReference>
<dbReference type="InterPro" id="IPR007855">
    <property type="entry name" value="RDRP"/>
</dbReference>
<evidence type="ECO:0000256" key="9">
    <source>
        <dbReference type="SAM" id="MobiDB-lite"/>
    </source>
</evidence>
<dbReference type="GeneID" id="106181258"/>
<dbReference type="Pfam" id="PF05183">
    <property type="entry name" value="RdRP"/>
    <property type="match status" value="1"/>
</dbReference>
<evidence type="ECO:0000256" key="2">
    <source>
        <dbReference type="ARBA" id="ARBA00012494"/>
    </source>
</evidence>
<keyword evidence="5" id="KW-0548">Nucleotidyltransferase</keyword>
<evidence type="ECO:0000259" key="11">
    <source>
        <dbReference type="Pfam" id="PF26253"/>
    </source>
</evidence>
<dbReference type="GO" id="GO:0030422">
    <property type="term" value="P:siRNA processing"/>
    <property type="evidence" value="ECO:0007669"/>
    <property type="project" value="TreeGrafter"/>
</dbReference>
<reference evidence="13" key="2">
    <citation type="submission" date="2025-08" db="UniProtKB">
        <authorList>
            <consortium name="RefSeq"/>
        </authorList>
    </citation>
    <scope>IDENTIFICATION</scope>
</reference>
<dbReference type="OrthoDB" id="6513042at2759"/>
<comment type="similarity">
    <text evidence="1">Belongs to the RdRP family.</text>
</comment>
<dbReference type="GO" id="GO:0031380">
    <property type="term" value="C:nuclear RNA-directed RNA polymerase complex"/>
    <property type="evidence" value="ECO:0007669"/>
    <property type="project" value="TreeGrafter"/>
</dbReference>
<accession>A0A2R2MRC5</accession>
<feature type="region of interest" description="Disordered" evidence="9">
    <location>
        <begin position="424"/>
        <end position="443"/>
    </location>
</feature>
<dbReference type="PANTHER" id="PTHR23079">
    <property type="entry name" value="RNA-DEPENDENT RNA POLYMERASE"/>
    <property type="match status" value="1"/>
</dbReference>
<feature type="compositionally biased region" description="Polar residues" evidence="9">
    <location>
        <begin position="157"/>
        <end position="166"/>
    </location>
</feature>
<dbReference type="GO" id="GO:0003968">
    <property type="term" value="F:RNA-directed RNA polymerase activity"/>
    <property type="evidence" value="ECO:0007669"/>
    <property type="project" value="UniProtKB-KW"/>
</dbReference>
<evidence type="ECO:0000256" key="3">
    <source>
        <dbReference type="ARBA" id="ARBA00022484"/>
    </source>
</evidence>
<dbReference type="Pfam" id="PF26253">
    <property type="entry name" value="RdRP_head"/>
    <property type="match status" value="1"/>
</dbReference>
<keyword evidence="7" id="KW-0943">RNA-mediated gene silencing</keyword>
<evidence type="ECO:0000313" key="12">
    <source>
        <dbReference type="Proteomes" id="UP000085678"/>
    </source>
</evidence>
<feature type="domain" description="RDRP C-terminal head" evidence="11">
    <location>
        <begin position="1441"/>
        <end position="1586"/>
    </location>
</feature>
<evidence type="ECO:0000256" key="6">
    <source>
        <dbReference type="ARBA" id="ARBA00022884"/>
    </source>
</evidence>
<dbReference type="Proteomes" id="UP000085678">
    <property type="component" value="Unplaced"/>
</dbReference>
<dbReference type="PANTHER" id="PTHR23079:SF55">
    <property type="entry name" value="RNA-DIRECTED RNA POLYMERASE"/>
    <property type="match status" value="1"/>
</dbReference>
<evidence type="ECO:0000259" key="10">
    <source>
        <dbReference type="Pfam" id="PF05183"/>
    </source>
</evidence>
<evidence type="ECO:0000256" key="5">
    <source>
        <dbReference type="ARBA" id="ARBA00022695"/>
    </source>
</evidence>